<evidence type="ECO:0000259" key="2">
    <source>
        <dbReference type="Pfam" id="PF07587"/>
    </source>
</evidence>
<dbReference type="Pfam" id="PF07587">
    <property type="entry name" value="PSD1"/>
    <property type="match status" value="1"/>
</dbReference>
<dbReference type="Proteomes" id="UP000318017">
    <property type="component" value="Chromosome"/>
</dbReference>
<evidence type="ECO:0008006" key="5">
    <source>
        <dbReference type="Google" id="ProtNLM"/>
    </source>
</evidence>
<dbReference type="PANTHER" id="PTHR35889">
    <property type="entry name" value="CYCLOINULO-OLIGOSACCHARIDE FRUCTANOTRANSFERASE-RELATED"/>
    <property type="match status" value="1"/>
</dbReference>
<evidence type="ECO:0000313" key="4">
    <source>
        <dbReference type="Proteomes" id="UP000318017"/>
    </source>
</evidence>
<dbReference type="AlphaFoldDB" id="A0A518G1G4"/>
<dbReference type="EMBL" id="CP036298">
    <property type="protein sequence ID" value="QDV22441.1"/>
    <property type="molecule type" value="Genomic_DNA"/>
</dbReference>
<dbReference type="Pfam" id="PF07583">
    <property type="entry name" value="PSCyt2"/>
    <property type="match status" value="1"/>
</dbReference>
<organism evidence="3 4">
    <name type="scientific">Aureliella helgolandensis</name>
    <dbReference type="NCBI Taxonomy" id="2527968"/>
    <lineage>
        <taxon>Bacteria</taxon>
        <taxon>Pseudomonadati</taxon>
        <taxon>Planctomycetota</taxon>
        <taxon>Planctomycetia</taxon>
        <taxon>Pirellulales</taxon>
        <taxon>Pirellulaceae</taxon>
        <taxon>Aureliella</taxon>
    </lineage>
</organism>
<feature type="domain" description="DUF1553" evidence="2">
    <location>
        <begin position="600"/>
        <end position="840"/>
    </location>
</feature>
<keyword evidence="4" id="KW-1185">Reference proteome</keyword>
<evidence type="ECO:0000313" key="3">
    <source>
        <dbReference type="EMBL" id="QDV22441.1"/>
    </source>
</evidence>
<dbReference type="InterPro" id="IPR008964">
    <property type="entry name" value="Invasin/intimin_cell_adhesion"/>
</dbReference>
<dbReference type="InterPro" id="IPR011444">
    <property type="entry name" value="DUF1549"/>
</dbReference>
<reference evidence="3 4" key="1">
    <citation type="submission" date="2019-02" db="EMBL/GenBank/DDBJ databases">
        <title>Deep-cultivation of Planctomycetes and their phenomic and genomic characterization uncovers novel biology.</title>
        <authorList>
            <person name="Wiegand S."/>
            <person name="Jogler M."/>
            <person name="Boedeker C."/>
            <person name="Pinto D."/>
            <person name="Vollmers J."/>
            <person name="Rivas-Marin E."/>
            <person name="Kohn T."/>
            <person name="Peeters S.H."/>
            <person name="Heuer A."/>
            <person name="Rast P."/>
            <person name="Oberbeckmann S."/>
            <person name="Bunk B."/>
            <person name="Jeske O."/>
            <person name="Meyerdierks A."/>
            <person name="Storesund J.E."/>
            <person name="Kallscheuer N."/>
            <person name="Luecker S."/>
            <person name="Lage O.M."/>
            <person name="Pohl T."/>
            <person name="Merkel B.J."/>
            <person name="Hornburger P."/>
            <person name="Mueller R.-W."/>
            <person name="Bruemmer F."/>
            <person name="Labrenz M."/>
            <person name="Spormann A.M."/>
            <person name="Op den Camp H."/>
            <person name="Overmann J."/>
            <person name="Amann R."/>
            <person name="Jetten M.S.M."/>
            <person name="Mascher T."/>
            <person name="Medema M.H."/>
            <person name="Devos D.P."/>
            <person name="Kaster A.-K."/>
            <person name="Ovreas L."/>
            <person name="Rohde M."/>
            <person name="Galperin M.Y."/>
            <person name="Jogler C."/>
        </authorList>
    </citation>
    <scope>NUCLEOTIDE SEQUENCE [LARGE SCALE GENOMIC DNA]</scope>
    <source>
        <strain evidence="3 4">Q31a</strain>
    </source>
</reference>
<dbReference type="SUPFAM" id="SSF49373">
    <property type="entry name" value="Invasin/intimin cell-adhesion fragments"/>
    <property type="match status" value="1"/>
</dbReference>
<feature type="domain" description="DUF1549" evidence="1">
    <location>
        <begin position="366"/>
        <end position="548"/>
    </location>
</feature>
<dbReference type="PANTHER" id="PTHR35889:SF3">
    <property type="entry name" value="F-BOX DOMAIN-CONTAINING PROTEIN"/>
    <property type="match status" value="1"/>
</dbReference>
<accession>A0A518G1G4</accession>
<protein>
    <recommendedName>
        <fullName evidence="5">Bacterial Ig-like domain (Group 2)</fullName>
    </recommendedName>
</protein>
<dbReference type="OrthoDB" id="289126at2"/>
<dbReference type="KEGG" id="ahel:Q31a_07260"/>
<proteinExistence type="predicted"/>
<evidence type="ECO:0000259" key="1">
    <source>
        <dbReference type="Pfam" id="PF07583"/>
    </source>
</evidence>
<sequence>MAMAPRRPDSVRLHAERLHAIPRIQPLISLAGMCIGWWLMPLALAAEVTTAGGAAEVPAASAFRVFPAQIDLTGAEATSRVLVQEVDLAPGANLVGEQITESLRLHCVDPGIAQVIEGVVYGVSDGQTELVVQVDGRPGELRVPVEVTGASEPVKWQFNAHVQSILARQGCNSGACHGALSGKGGFRLSLHGYDSIADHFTVARQDRGRRIEPADPGRSLLLAKPTGLIPHKGGERFKQGSRDYRVLADWIAAGSPGPQDEDAELERVEVLPRQLRLAPEDVQQLLVRAHYRDGRTEDVTHWAKFSSANETVAEVDETGRVRVLGAGKGAIVVWFSSRVEIASVIVPYQAALPAAAYEDFRQANFVDEILLDEWKALGLAPSAGCSDTTFLRRATLNATGILPTASEVRQFLADTDPAKRQKLVDRLLASEGYVDYWSYKWSDLLLVNGNLLRPDAVAAFYSWIRQQVEQNTPWDHFVREIVTAKGESLEQGATNFYAIHQDAESLTENTCQAFMGLSIGCAKCHNHPLEKWTNDQYYAMANLYSRVRAKGWGGDSRNGDGKRTLIVLDRGDLIQPSRGEPQQPRPLDAEAIPMDAVEDRRIALANWLTSPENENFRRSIANRVWANFMGVGLVESVDDLRVSNPASSEVLLDRLADFLLENQYDLKALMRVIMNSQVYQRSSQVIAENASDQRFYSHYYPQRLMAEVLHDGIVSVTGVPSSFTEIEFSGADKKATEFYPAGTRSLELYDSAVANYFLKTFGRNQRRITCECERSDQSTVVQALHLNNGDTINDKLSDEKCIVGDWIREQTPIEQVVEAAYLSALSRFPSEEERRRLLALLRSSTASEGSRREAYEDLLWSLMTSPEFLFSH</sequence>
<name>A0A518G1G4_9BACT</name>
<dbReference type="InterPro" id="IPR022655">
    <property type="entry name" value="DUF1553"/>
</dbReference>
<dbReference type="Gene3D" id="2.60.40.1080">
    <property type="match status" value="1"/>
</dbReference>
<gene>
    <name evidence="3" type="ORF">Q31a_07260</name>
</gene>